<reference evidence="2 3" key="1">
    <citation type="journal article" date="2023" name="Sci. Data">
        <title>Genome assembly of the Korean intertidal mud-creeper Batillaria attramentaria.</title>
        <authorList>
            <person name="Patra A.K."/>
            <person name="Ho P.T."/>
            <person name="Jun S."/>
            <person name="Lee S.J."/>
            <person name="Kim Y."/>
            <person name="Won Y.J."/>
        </authorList>
    </citation>
    <scope>NUCLEOTIDE SEQUENCE [LARGE SCALE GENOMIC DNA]</scope>
    <source>
        <strain evidence="2">Wonlab-2016</strain>
    </source>
</reference>
<evidence type="ECO:0000256" key="1">
    <source>
        <dbReference type="SAM" id="MobiDB-lite"/>
    </source>
</evidence>
<dbReference type="Proteomes" id="UP001519460">
    <property type="component" value="Unassembled WGS sequence"/>
</dbReference>
<feature type="region of interest" description="Disordered" evidence="1">
    <location>
        <begin position="1"/>
        <end position="33"/>
    </location>
</feature>
<keyword evidence="3" id="KW-1185">Reference proteome</keyword>
<dbReference type="AlphaFoldDB" id="A0ABD0K2N6"/>
<gene>
    <name evidence="2" type="ORF">BaRGS_00027648</name>
</gene>
<feature type="compositionally biased region" description="Low complexity" evidence="1">
    <location>
        <begin position="1"/>
        <end position="16"/>
    </location>
</feature>
<sequence>TRSPRPSGSGRTRSGTLRTEAAWGGGKGAQKGAGSACTWLGVAVEVEPWGGGAARSQSADLW</sequence>
<name>A0ABD0K2N6_9CAEN</name>
<accession>A0ABD0K2N6</accession>
<organism evidence="2 3">
    <name type="scientific">Batillaria attramentaria</name>
    <dbReference type="NCBI Taxonomy" id="370345"/>
    <lineage>
        <taxon>Eukaryota</taxon>
        <taxon>Metazoa</taxon>
        <taxon>Spiralia</taxon>
        <taxon>Lophotrochozoa</taxon>
        <taxon>Mollusca</taxon>
        <taxon>Gastropoda</taxon>
        <taxon>Caenogastropoda</taxon>
        <taxon>Sorbeoconcha</taxon>
        <taxon>Cerithioidea</taxon>
        <taxon>Batillariidae</taxon>
        <taxon>Batillaria</taxon>
    </lineage>
</organism>
<evidence type="ECO:0000313" key="3">
    <source>
        <dbReference type="Proteomes" id="UP001519460"/>
    </source>
</evidence>
<dbReference type="EMBL" id="JACVVK020000267">
    <property type="protein sequence ID" value="KAK7481108.1"/>
    <property type="molecule type" value="Genomic_DNA"/>
</dbReference>
<proteinExistence type="predicted"/>
<evidence type="ECO:0000313" key="2">
    <source>
        <dbReference type="EMBL" id="KAK7481108.1"/>
    </source>
</evidence>
<feature type="non-terminal residue" evidence="2">
    <location>
        <position position="1"/>
    </location>
</feature>
<protein>
    <submittedName>
        <fullName evidence="2">Uncharacterized protein</fullName>
    </submittedName>
</protein>
<comment type="caution">
    <text evidence="2">The sequence shown here is derived from an EMBL/GenBank/DDBJ whole genome shotgun (WGS) entry which is preliminary data.</text>
</comment>